<gene>
    <name evidence="1" type="ORF">LCGC14_1109630</name>
</gene>
<protein>
    <submittedName>
        <fullName evidence="1">Uncharacterized protein</fullName>
    </submittedName>
</protein>
<organism evidence="1">
    <name type="scientific">marine sediment metagenome</name>
    <dbReference type="NCBI Taxonomy" id="412755"/>
    <lineage>
        <taxon>unclassified sequences</taxon>
        <taxon>metagenomes</taxon>
        <taxon>ecological metagenomes</taxon>
    </lineage>
</organism>
<sequence>METVPNDLENIGDVMSNLDHEIETDAEEKLKSGSFSGKYPAWDFHGTVWFDTDKFKCQIMQCHSHIDTIEADSLSEIMSIASEKYGSG</sequence>
<name>A0A0F9PQ73_9ZZZZ</name>
<dbReference type="AlphaFoldDB" id="A0A0F9PQ73"/>
<reference evidence="1" key="1">
    <citation type="journal article" date="2015" name="Nature">
        <title>Complex archaea that bridge the gap between prokaryotes and eukaryotes.</title>
        <authorList>
            <person name="Spang A."/>
            <person name="Saw J.H."/>
            <person name="Jorgensen S.L."/>
            <person name="Zaremba-Niedzwiedzka K."/>
            <person name="Martijn J."/>
            <person name="Lind A.E."/>
            <person name="van Eijk R."/>
            <person name="Schleper C."/>
            <person name="Guy L."/>
            <person name="Ettema T.J."/>
        </authorList>
    </citation>
    <scope>NUCLEOTIDE SEQUENCE</scope>
</reference>
<proteinExistence type="predicted"/>
<evidence type="ECO:0000313" key="1">
    <source>
        <dbReference type="EMBL" id="KKN03251.1"/>
    </source>
</evidence>
<dbReference type="EMBL" id="LAZR01005055">
    <property type="protein sequence ID" value="KKN03251.1"/>
    <property type="molecule type" value="Genomic_DNA"/>
</dbReference>
<comment type="caution">
    <text evidence="1">The sequence shown here is derived from an EMBL/GenBank/DDBJ whole genome shotgun (WGS) entry which is preliminary data.</text>
</comment>
<accession>A0A0F9PQ73</accession>